<protein>
    <recommendedName>
        <fullName evidence="4">DDE Tnp4 domain-containing protein</fullName>
    </recommendedName>
</protein>
<feature type="compositionally biased region" description="Low complexity" evidence="1">
    <location>
        <begin position="672"/>
        <end position="683"/>
    </location>
</feature>
<reference evidence="2 3" key="1">
    <citation type="submission" date="2023-02" db="EMBL/GenBank/DDBJ databases">
        <title>LHISI_Scaffold_Assembly.</title>
        <authorList>
            <person name="Stuart O.P."/>
            <person name="Cleave R."/>
            <person name="Magrath M.J.L."/>
            <person name="Mikheyev A.S."/>
        </authorList>
    </citation>
    <scope>NUCLEOTIDE SEQUENCE [LARGE SCALE GENOMIC DNA]</scope>
    <source>
        <strain evidence="2">Daus_M_001</strain>
        <tissue evidence="2">Leg muscle</tissue>
    </source>
</reference>
<sequence length="769" mass="86660">MCSNTLEVWDITQIRSSWTYVVGHYRRGRVKCQSRFYTRSDTTESPDRPCRGLVLHMLLPNQETRPPDQYRRHACGTWCFKNGSVSILTSKICVALFVVIVTGSISRKKRSVWSNKWSLKRICFTHVKLVKELDADDFCNFMRMDEECFMELLGMVKPFIDKKNTATREAVSAEERLVVTLRYLPTGRSRRDLNVAGSTVVDPCDRVMDGVDEGVEDFNKGKSRDGVTDADVVHEAPMYPVKFRVCCAISAQRIVGQIVSHQTVDTAVYRRMFLELFEQADNVECKEIEEEFANRWNFSHAVGAGIGKHVDIIKPAGSGSLQCKIRVHVCACWCKYMGFRRCYPPKHCFLQEILKKKTNEVNRLLPHYLERIASFPILSRARRVVENAFGILASRFRVFHNTISLSVEKDVIIILACCVLHTFLLKKNTLYVANSSFGQEETESCAFHPGEWWNTPPLVSLSQWNIRKRYDDGKEVRQIFTDYFSNEGSVSFQENMEDCSDKWPQTGWPACKLGKQRYTRYDPAEQSGGEVGSCMVRQTQPPDRRVRQFSSHNCSAHDSTVGFVPTVGLSCRSDEDDGEGAQLAAVGGRAVAEAPCATLLLIVDRRCRPPAQAACVGDFLPHRPGPLVVPSPARVAMTTINNVVRQQQALRQNNKCKESHNKHADKNEQEGVRGTSGSSSSTRSSDRRESRQRTCRPHLLGLREGGSMTVQEAVRRVAGHVLNRPRPEESIAEQDRAPWAGPFLSSATADPLSGLLAALPQPSTSNHYR</sequence>
<feature type="region of interest" description="Disordered" evidence="1">
    <location>
        <begin position="649"/>
        <end position="705"/>
    </location>
</feature>
<feature type="compositionally biased region" description="Basic and acidic residues" evidence="1">
    <location>
        <begin position="655"/>
        <end position="671"/>
    </location>
</feature>
<gene>
    <name evidence="2" type="ORF">PR048_016450</name>
</gene>
<dbReference type="Proteomes" id="UP001159363">
    <property type="component" value="Chromosome 4"/>
</dbReference>
<comment type="caution">
    <text evidence="2">The sequence shown here is derived from an EMBL/GenBank/DDBJ whole genome shotgun (WGS) entry which is preliminary data.</text>
</comment>
<accession>A0ABQ9HJR2</accession>
<evidence type="ECO:0000313" key="3">
    <source>
        <dbReference type="Proteomes" id="UP001159363"/>
    </source>
</evidence>
<keyword evidence="3" id="KW-1185">Reference proteome</keyword>
<evidence type="ECO:0000256" key="1">
    <source>
        <dbReference type="SAM" id="MobiDB-lite"/>
    </source>
</evidence>
<name>A0ABQ9HJR2_9NEOP</name>
<organism evidence="2 3">
    <name type="scientific">Dryococelus australis</name>
    <dbReference type="NCBI Taxonomy" id="614101"/>
    <lineage>
        <taxon>Eukaryota</taxon>
        <taxon>Metazoa</taxon>
        <taxon>Ecdysozoa</taxon>
        <taxon>Arthropoda</taxon>
        <taxon>Hexapoda</taxon>
        <taxon>Insecta</taxon>
        <taxon>Pterygota</taxon>
        <taxon>Neoptera</taxon>
        <taxon>Polyneoptera</taxon>
        <taxon>Phasmatodea</taxon>
        <taxon>Verophasmatodea</taxon>
        <taxon>Anareolatae</taxon>
        <taxon>Phasmatidae</taxon>
        <taxon>Eurycanthinae</taxon>
        <taxon>Dryococelus</taxon>
    </lineage>
</organism>
<evidence type="ECO:0000313" key="2">
    <source>
        <dbReference type="EMBL" id="KAJ8884593.1"/>
    </source>
</evidence>
<proteinExistence type="predicted"/>
<evidence type="ECO:0008006" key="4">
    <source>
        <dbReference type="Google" id="ProtNLM"/>
    </source>
</evidence>
<dbReference type="EMBL" id="JARBHB010000005">
    <property type="protein sequence ID" value="KAJ8884593.1"/>
    <property type="molecule type" value="Genomic_DNA"/>
</dbReference>